<dbReference type="Proteomes" id="UP000192578">
    <property type="component" value="Unassembled WGS sequence"/>
</dbReference>
<accession>A0A9X6NAL6</accession>
<gene>
    <name evidence="2" type="ORF">BV898_15299</name>
</gene>
<proteinExistence type="predicted"/>
<dbReference type="EMBL" id="MTYJ01000203">
    <property type="protein sequence ID" value="OWA50792.1"/>
    <property type="molecule type" value="Genomic_DNA"/>
</dbReference>
<sequence length="78" mass="8487">MSNSTESSTPDETEESPVVESLLQFELPTPEVDGSSEPGSGDIRRSFILTFHTDTSDDTKNQAIFDEHISRDVPAGDS</sequence>
<protein>
    <submittedName>
        <fullName evidence="2">Uncharacterized protein</fullName>
    </submittedName>
</protein>
<evidence type="ECO:0000256" key="1">
    <source>
        <dbReference type="SAM" id="MobiDB-lite"/>
    </source>
</evidence>
<evidence type="ECO:0000313" key="3">
    <source>
        <dbReference type="Proteomes" id="UP000192578"/>
    </source>
</evidence>
<feature type="region of interest" description="Disordered" evidence="1">
    <location>
        <begin position="55"/>
        <end position="78"/>
    </location>
</feature>
<feature type="compositionally biased region" description="Basic and acidic residues" evidence="1">
    <location>
        <begin position="55"/>
        <end position="71"/>
    </location>
</feature>
<name>A0A9X6NAL6_HYPEX</name>
<feature type="region of interest" description="Disordered" evidence="1">
    <location>
        <begin position="1"/>
        <end position="21"/>
    </location>
</feature>
<dbReference type="AlphaFoldDB" id="A0A9X6NAL6"/>
<organism evidence="2 3">
    <name type="scientific">Hypsibius exemplaris</name>
    <name type="common">Freshwater tardigrade</name>
    <dbReference type="NCBI Taxonomy" id="2072580"/>
    <lineage>
        <taxon>Eukaryota</taxon>
        <taxon>Metazoa</taxon>
        <taxon>Ecdysozoa</taxon>
        <taxon>Tardigrada</taxon>
        <taxon>Eutardigrada</taxon>
        <taxon>Parachela</taxon>
        <taxon>Hypsibioidea</taxon>
        <taxon>Hypsibiidae</taxon>
        <taxon>Hypsibius</taxon>
    </lineage>
</organism>
<keyword evidence="3" id="KW-1185">Reference proteome</keyword>
<evidence type="ECO:0000313" key="2">
    <source>
        <dbReference type="EMBL" id="OWA50792.1"/>
    </source>
</evidence>
<comment type="caution">
    <text evidence="2">The sequence shown here is derived from an EMBL/GenBank/DDBJ whole genome shotgun (WGS) entry which is preliminary data.</text>
</comment>
<reference evidence="3" key="1">
    <citation type="submission" date="2017-01" db="EMBL/GenBank/DDBJ databases">
        <title>Comparative genomics of anhydrobiosis in the tardigrade Hypsibius dujardini.</title>
        <authorList>
            <person name="Yoshida Y."/>
            <person name="Koutsovoulos G."/>
            <person name="Laetsch D."/>
            <person name="Stevens L."/>
            <person name="Kumar S."/>
            <person name="Horikawa D."/>
            <person name="Ishino K."/>
            <person name="Komine S."/>
            <person name="Tomita M."/>
            <person name="Blaxter M."/>
            <person name="Arakawa K."/>
        </authorList>
    </citation>
    <scope>NUCLEOTIDE SEQUENCE [LARGE SCALE GENOMIC DNA]</scope>
    <source>
        <strain evidence="3">Z151</strain>
    </source>
</reference>